<reference evidence="1" key="2">
    <citation type="submission" date="2022-01" db="EMBL/GenBank/DDBJ databases">
        <authorList>
            <person name="Yamashiro T."/>
            <person name="Shiraishi A."/>
            <person name="Satake H."/>
            <person name="Nakayama K."/>
        </authorList>
    </citation>
    <scope>NUCLEOTIDE SEQUENCE</scope>
</reference>
<comment type="caution">
    <text evidence="1">The sequence shown here is derived from an EMBL/GenBank/DDBJ whole genome shotgun (WGS) entry which is preliminary data.</text>
</comment>
<proteinExistence type="predicted"/>
<accession>A0ABQ4ZS46</accession>
<organism evidence="1 2">
    <name type="scientific">Tanacetum coccineum</name>
    <dbReference type="NCBI Taxonomy" id="301880"/>
    <lineage>
        <taxon>Eukaryota</taxon>
        <taxon>Viridiplantae</taxon>
        <taxon>Streptophyta</taxon>
        <taxon>Embryophyta</taxon>
        <taxon>Tracheophyta</taxon>
        <taxon>Spermatophyta</taxon>
        <taxon>Magnoliopsida</taxon>
        <taxon>eudicotyledons</taxon>
        <taxon>Gunneridae</taxon>
        <taxon>Pentapetalae</taxon>
        <taxon>asterids</taxon>
        <taxon>campanulids</taxon>
        <taxon>Asterales</taxon>
        <taxon>Asteraceae</taxon>
        <taxon>Asteroideae</taxon>
        <taxon>Anthemideae</taxon>
        <taxon>Anthemidinae</taxon>
        <taxon>Tanacetum</taxon>
    </lineage>
</organism>
<evidence type="ECO:0000313" key="2">
    <source>
        <dbReference type="Proteomes" id="UP001151760"/>
    </source>
</evidence>
<dbReference type="Proteomes" id="UP001151760">
    <property type="component" value="Unassembled WGS sequence"/>
</dbReference>
<reference evidence="1" key="1">
    <citation type="journal article" date="2022" name="Int. J. Mol. Sci.">
        <title>Draft Genome of Tanacetum Coccineum: Genomic Comparison of Closely Related Tanacetum-Family Plants.</title>
        <authorList>
            <person name="Yamashiro T."/>
            <person name="Shiraishi A."/>
            <person name="Nakayama K."/>
            <person name="Satake H."/>
        </authorList>
    </citation>
    <scope>NUCLEOTIDE SEQUENCE</scope>
</reference>
<evidence type="ECO:0000313" key="1">
    <source>
        <dbReference type="EMBL" id="GJS93109.1"/>
    </source>
</evidence>
<keyword evidence="2" id="KW-1185">Reference proteome</keyword>
<name>A0ABQ4ZS46_9ASTR</name>
<gene>
    <name evidence="1" type="ORF">Tco_0800077</name>
</gene>
<dbReference type="EMBL" id="BQNB010011631">
    <property type="protein sequence ID" value="GJS93109.1"/>
    <property type="molecule type" value="Genomic_DNA"/>
</dbReference>
<protein>
    <recommendedName>
        <fullName evidence="3">Reverse transcriptase domain-containing protein</fullName>
    </recommendedName>
</protein>
<sequence length="188" mass="21452">MVVQKLHQLDTFFNALNSMIKTSLNSDRRCVVETKSSFDEPPEVELKDLPPHLEYAFLEGDDKLPVIIAKDLKDEEKAALIKVLKSHKRAIAWKLSDNSKVFDPEFCTHKIRMKRTTNQQFRVKDGICADQVIRRCVSGQELLTFSKLATVDPQGDTTDFPDCEDSRARSIHMSFTSSASFWESSIQI</sequence>
<evidence type="ECO:0008006" key="3">
    <source>
        <dbReference type="Google" id="ProtNLM"/>
    </source>
</evidence>